<dbReference type="GO" id="GO:0008703">
    <property type="term" value="F:5-amino-6-(5-phosphoribosylamino)uracil reductase activity"/>
    <property type="evidence" value="ECO:0007669"/>
    <property type="project" value="InterPro"/>
</dbReference>
<dbReference type="InterPro" id="IPR002734">
    <property type="entry name" value="RibDG_C"/>
</dbReference>
<evidence type="ECO:0000259" key="1">
    <source>
        <dbReference type="Pfam" id="PF01872"/>
    </source>
</evidence>
<proteinExistence type="predicted"/>
<reference evidence="2 3" key="1">
    <citation type="submission" date="2018-02" db="EMBL/GenBank/DDBJ databases">
        <title>8 Nocardia nova and 1 Nocardia cyriacigeorgica strain used for evolution to TMP-SMX.</title>
        <authorList>
            <person name="Mehta H."/>
            <person name="Weng J."/>
            <person name="Shamoo Y."/>
        </authorList>
    </citation>
    <scope>NUCLEOTIDE SEQUENCE [LARGE SCALE GENOMIC DNA]</scope>
    <source>
        <strain evidence="2 3">BAA2227</strain>
    </source>
</reference>
<protein>
    <submittedName>
        <fullName evidence="2">Deaminase</fullName>
    </submittedName>
</protein>
<dbReference type="GeneID" id="66718431"/>
<dbReference type="SUPFAM" id="SSF53597">
    <property type="entry name" value="Dihydrofolate reductase-like"/>
    <property type="match status" value="1"/>
</dbReference>
<dbReference type="InterPro" id="IPR050765">
    <property type="entry name" value="Riboflavin_Biosynth_HTPR"/>
</dbReference>
<accession>A0A2S6AFS6</accession>
<name>A0A2S6AFS6_9NOCA</name>
<feature type="domain" description="Bacterial bifunctional deaminase-reductase C-terminal" evidence="1">
    <location>
        <begin position="3"/>
        <end position="184"/>
    </location>
</feature>
<comment type="caution">
    <text evidence="2">The sequence shown here is derived from an EMBL/GenBank/DDBJ whole genome shotgun (WGS) entry which is preliminary data.</text>
</comment>
<gene>
    <name evidence="2" type="ORF">C5F51_02935</name>
</gene>
<dbReference type="Gene3D" id="3.40.430.10">
    <property type="entry name" value="Dihydrofolate Reductase, subunit A"/>
    <property type="match status" value="1"/>
</dbReference>
<evidence type="ECO:0000313" key="3">
    <source>
        <dbReference type="Proteomes" id="UP000238356"/>
    </source>
</evidence>
<dbReference type="EMBL" id="PSZD01000001">
    <property type="protein sequence ID" value="PPJ33234.1"/>
    <property type="molecule type" value="Genomic_DNA"/>
</dbReference>
<dbReference type="GO" id="GO:0009231">
    <property type="term" value="P:riboflavin biosynthetic process"/>
    <property type="evidence" value="ECO:0007669"/>
    <property type="project" value="InterPro"/>
</dbReference>
<sequence length="191" mass="20965">MRKLLYFVGVSLDGYIAGPGGEYDFYPVAEDMAEFVNGRYPESVPAHIRPHFGMAVDEPNKEWDTILMGRGTYEPALSAGIASPYPHLKQYVVSATLDRVDDPEVELVPSDPVALVRRLKQQDGKDIWLCGGGQLAGALVDEIDELIIKSYPVVAGAGISAFTGNFRPTAFTPVQRREFGNGAQITWFERG</sequence>
<organism evidence="2 3">
    <name type="scientific">Nocardia nova</name>
    <dbReference type="NCBI Taxonomy" id="37330"/>
    <lineage>
        <taxon>Bacteria</taxon>
        <taxon>Bacillati</taxon>
        <taxon>Actinomycetota</taxon>
        <taxon>Actinomycetes</taxon>
        <taxon>Mycobacteriales</taxon>
        <taxon>Nocardiaceae</taxon>
        <taxon>Nocardia</taxon>
    </lineage>
</organism>
<dbReference type="InterPro" id="IPR024072">
    <property type="entry name" value="DHFR-like_dom_sf"/>
</dbReference>
<keyword evidence="3" id="KW-1185">Reference proteome</keyword>
<dbReference type="Proteomes" id="UP000238356">
    <property type="component" value="Unassembled WGS sequence"/>
</dbReference>
<evidence type="ECO:0000313" key="2">
    <source>
        <dbReference type="EMBL" id="PPJ33234.1"/>
    </source>
</evidence>
<dbReference type="Pfam" id="PF01872">
    <property type="entry name" value="RibD_C"/>
    <property type="match status" value="1"/>
</dbReference>
<dbReference type="RefSeq" id="WP_030516483.1">
    <property type="nucleotide sequence ID" value="NZ_JADLQW010000014.1"/>
</dbReference>
<dbReference type="PANTHER" id="PTHR38011:SF11">
    <property type="entry name" value="2,5-DIAMINO-6-RIBOSYLAMINO-4(3H)-PYRIMIDINONE 5'-PHOSPHATE REDUCTASE"/>
    <property type="match status" value="1"/>
</dbReference>
<dbReference type="AlphaFoldDB" id="A0A2S6AFS6"/>
<dbReference type="PANTHER" id="PTHR38011">
    <property type="entry name" value="DIHYDROFOLATE REDUCTASE FAMILY PROTEIN (AFU_ORTHOLOGUE AFUA_8G06820)"/>
    <property type="match status" value="1"/>
</dbReference>